<dbReference type="PANTHER" id="PTHR43731">
    <property type="entry name" value="RHOMBOID PROTEASE"/>
    <property type="match status" value="1"/>
</dbReference>
<keyword evidence="10" id="KW-1185">Reference proteome</keyword>
<dbReference type="RefSeq" id="WP_130857870.1">
    <property type="nucleotide sequence ID" value="NZ_JBHLWO010000002.1"/>
</dbReference>
<dbReference type="GO" id="GO:0008233">
    <property type="term" value="F:peptidase activity"/>
    <property type="evidence" value="ECO:0007669"/>
    <property type="project" value="UniProtKB-KW"/>
</dbReference>
<dbReference type="Pfam" id="PF01694">
    <property type="entry name" value="Rhomboid"/>
    <property type="match status" value="1"/>
</dbReference>
<keyword evidence="4 9" id="KW-0378">Hydrolase</keyword>
<dbReference type="EC" id="3.4.21.-" evidence="9"/>
<feature type="transmembrane region" description="Helical" evidence="7">
    <location>
        <begin position="87"/>
        <end position="113"/>
    </location>
</feature>
<dbReference type="InterPro" id="IPR022764">
    <property type="entry name" value="Peptidase_S54_rhomboid_dom"/>
</dbReference>
<sequence>MLLPIGDDNRDRKTIPFVNYTLIAINIFVFVFWQHFGNNIYFTFAYATIPAEILTGRDIITESQLIADPFTGDVFELPGLQKTPVPVFLTLITSMFMHGGWAHLGGNMLYLGIFGDNLEDRMGHINYLLFYLLTGALAGLSHVFSTFILGQDLLIPSLGASGAISAVLAGYMVLFPRRSVYVWILFVVISVPAFLAVGLWFLFQVSNGLGALGGQQAGGVAYAAHIGGFLFGLLLIMRFVKKKKFRKRV</sequence>
<feature type="transmembrane region" description="Helical" evidence="7">
    <location>
        <begin position="17"/>
        <end position="36"/>
    </location>
</feature>
<dbReference type="Proteomes" id="UP001589774">
    <property type="component" value="Unassembled WGS sequence"/>
</dbReference>
<dbReference type="EMBL" id="JBHLWO010000002">
    <property type="protein sequence ID" value="MFC0319050.1"/>
    <property type="molecule type" value="Genomic_DNA"/>
</dbReference>
<organism evidence="9 10">
    <name type="scientific">Olivibacter oleidegradans</name>
    <dbReference type="NCBI Taxonomy" id="760123"/>
    <lineage>
        <taxon>Bacteria</taxon>
        <taxon>Pseudomonadati</taxon>
        <taxon>Bacteroidota</taxon>
        <taxon>Sphingobacteriia</taxon>
        <taxon>Sphingobacteriales</taxon>
        <taxon>Sphingobacteriaceae</taxon>
        <taxon>Olivibacter</taxon>
    </lineage>
</organism>
<evidence type="ECO:0000256" key="6">
    <source>
        <dbReference type="ARBA" id="ARBA00023136"/>
    </source>
</evidence>
<evidence type="ECO:0000313" key="10">
    <source>
        <dbReference type="Proteomes" id="UP001589774"/>
    </source>
</evidence>
<evidence type="ECO:0000256" key="2">
    <source>
        <dbReference type="ARBA" id="ARBA00009045"/>
    </source>
</evidence>
<keyword evidence="6 7" id="KW-0472">Membrane</keyword>
<accession>A0ABV6HJL1</accession>
<dbReference type="SUPFAM" id="SSF144091">
    <property type="entry name" value="Rhomboid-like"/>
    <property type="match status" value="1"/>
</dbReference>
<evidence type="ECO:0000313" key="9">
    <source>
        <dbReference type="EMBL" id="MFC0319050.1"/>
    </source>
</evidence>
<evidence type="ECO:0000259" key="8">
    <source>
        <dbReference type="Pfam" id="PF01694"/>
    </source>
</evidence>
<dbReference type="InterPro" id="IPR050925">
    <property type="entry name" value="Rhomboid_protease_S54"/>
</dbReference>
<dbReference type="PANTHER" id="PTHR43731:SF14">
    <property type="entry name" value="PRESENILIN-ASSOCIATED RHOMBOID-LIKE PROTEIN, MITOCHONDRIAL"/>
    <property type="match status" value="1"/>
</dbReference>
<protein>
    <submittedName>
        <fullName evidence="9">Rhomboid family intramembrane serine protease</fullName>
        <ecNumber evidence="9">3.4.21.-</ecNumber>
    </submittedName>
</protein>
<keyword evidence="9" id="KW-0645">Protease</keyword>
<gene>
    <name evidence="9" type="ORF">ACFFI0_12070</name>
</gene>
<evidence type="ECO:0000256" key="7">
    <source>
        <dbReference type="SAM" id="Phobius"/>
    </source>
</evidence>
<dbReference type="InterPro" id="IPR035952">
    <property type="entry name" value="Rhomboid-like_sf"/>
</dbReference>
<comment type="similarity">
    <text evidence="2">Belongs to the peptidase S54 family.</text>
</comment>
<evidence type="ECO:0000256" key="3">
    <source>
        <dbReference type="ARBA" id="ARBA00022692"/>
    </source>
</evidence>
<keyword evidence="5 7" id="KW-1133">Transmembrane helix</keyword>
<feature type="transmembrane region" description="Helical" evidence="7">
    <location>
        <begin position="154"/>
        <end position="174"/>
    </location>
</feature>
<feature type="transmembrane region" description="Helical" evidence="7">
    <location>
        <begin position="125"/>
        <end position="148"/>
    </location>
</feature>
<reference evidence="9 10" key="1">
    <citation type="submission" date="2024-09" db="EMBL/GenBank/DDBJ databases">
        <authorList>
            <person name="Sun Q."/>
            <person name="Mori K."/>
        </authorList>
    </citation>
    <scope>NUCLEOTIDE SEQUENCE [LARGE SCALE GENOMIC DNA]</scope>
    <source>
        <strain evidence="9 10">CCM 7765</strain>
    </source>
</reference>
<comment type="caution">
    <text evidence="9">The sequence shown here is derived from an EMBL/GenBank/DDBJ whole genome shotgun (WGS) entry which is preliminary data.</text>
</comment>
<evidence type="ECO:0000256" key="5">
    <source>
        <dbReference type="ARBA" id="ARBA00022989"/>
    </source>
</evidence>
<dbReference type="Gene3D" id="1.20.1540.10">
    <property type="entry name" value="Rhomboid-like"/>
    <property type="match status" value="1"/>
</dbReference>
<name>A0ABV6HJL1_9SPHI</name>
<keyword evidence="3 7" id="KW-0812">Transmembrane</keyword>
<proteinExistence type="inferred from homology"/>
<feature type="transmembrane region" description="Helical" evidence="7">
    <location>
        <begin position="181"/>
        <end position="202"/>
    </location>
</feature>
<evidence type="ECO:0000256" key="4">
    <source>
        <dbReference type="ARBA" id="ARBA00022801"/>
    </source>
</evidence>
<evidence type="ECO:0000256" key="1">
    <source>
        <dbReference type="ARBA" id="ARBA00004141"/>
    </source>
</evidence>
<feature type="domain" description="Peptidase S54 rhomboid" evidence="8">
    <location>
        <begin position="89"/>
        <end position="240"/>
    </location>
</feature>
<feature type="transmembrane region" description="Helical" evidence="7">
    <location>
        <begin position="222"/>
        <end position="240"/>
    </location>
</feature>
<comment type="subcellular location">
    <subcellularLocation>
        <location evidence="1">Membrane</location>
        <topology evidence="1">Multi-pass membrane protein</topology>
    </subcellularLocation>
</comment>
<dbReference type="GO" id="GO:0006508">
    <property type="term" value="P:proteolysis"/>
    <property type="evidence" value="ECO:0007669"/>
    <property type="project" value="UniProtKB-KW"/>
</dbReference>